<dbReference type="SMART" id="SM00603">
    <property type="entry name" value="LCCL"/>
    <property type="match status" value="1"/>
</dbReference>
<evidence type="ECO:0000313" key="5">
    <source>
        <dbReference type="Proteomes" id="UP000244855"/>
    </source>
</evidence>
<dbReference type="PROSITE" id="PS50820">
    <property type="entry name" value="LCCL"/>
    <property type="match status" value="1"/>
</dbReference>
<dbReference type="SUPFAM" id="SSF69848">
    <property type="entry name" value="LCCL domain"/>
    <property type="match status" value="1"/>
</dbReference>
<gene>
    <name evidence="4" type="ORF">DM02DRAFT_613759</name>
</gene>
<dbReference type="InterPro" id="IPR051957">
    <property type="entry name" value="CRISP-LCCL_domain"/>
</dbReference>
<organism evidence="4 5">
    <name type="scientific">Periconia macrospinosa</name>
    <dbReference type="NCBI Taxonomy" id="97972"/>
    <lineage>
        <taxon>Eukaryota</taxon>
        <taxon>Fungi</taxon>
        <taxon>Dikarya</taxon>
        <taxon>Ascomycota</taxon>
        <taxon>Pezizomycotina</taxon>
        <taxon>Dothideomycetes</taxon>
        <taxon>Pleosporomycetidae</taxon>
        <taxon>Pleosporales</taxon>
        <taxon>Massarineae</taxon>
        <taxon>Periconiaceae</taxon>
        <taxon>Periconia</taxon>
    </lineage>
</organism>
<sequence>MPSNSPPRKEHSSVAADLENGDRRELDSARPRPWDEEGGSGNASSQLPGRSEGMIASRPWYDTPRWKAVKSKIPSPLARWTRIASNWLQGPKPPRRNRIKPLFEPVQTFHIRLLARLPRFFRICIFVCAFFVWIIPFGVLLNDHGLPSDIAGFGAPIKLSCTNKLWPDAPSCGIDGRNCLPFDNSTFAFSCPADCSLTTVLNPKTVGDISFAYRPFIVGGGTPQTPGGNDFVYRGDSFICGSAIHAGALSDNRGGCGVISLVGARDEYDGVSRNGMSSIGFNSSFPLSFNFDRSERVERDSGKCNDPRWNLLVLSIVLSAAFSLFTTHPATFFGPVFAIAYWQIAMASDPQPYNDYPSLASNALGKFLPAAFVAVVIYQTSVRKTLHHLTAQYEKTILWIGALWVGALNNLTFDHIPISRLTPHDLNQQPGAMTALIIIILVLFAIVLYQAWCFRAEGRLLRFLGLYITLGLGLVILIGIPSLSLRIHHYILALLLLPGTALQTRASLLFQGLLVGLFINGIARWGFDSILQTAAALRGDAQLGSELVSILPPNITNATSIAFTWAGLARGYEGVSVLVNDVERFRGFSEDGQTNFTWTKRIKDKPEYFRFGFVNYAPFGGVSYSDFTRAGIWWPNGSWSDIPEGRTSG</sequence>
<reference evidence="4 5" key="1">
    <citation type="journal article" date="2018" name="Sci. Rep.">
        <title>Comparative genomics provides insights into the lifestyle and reveals functional heterogeneity of dark septate endophytic fungi.</title>
        <authorList>
            <person name="Knapp D.G."/>
            <person name="Nemeth J.B."/>
            <person name="Barry K."/>
            <person name="Hainaut M."/>
            <person name="Henrissat B."/>
            <person name="Johnson J."/>
            <person name="Kuo A."/>
            <person name="Lim J.H.P."/>
            <person name="Lipzen A."/>
            <person name="Nolan M."/>
            <person name="Ohm R.A."/>
            <person name="Tamas L."/>
            <person name="Grigoriev I.V."/>
            <person name="Spatafora J.W."/>
            <person name="Nagy L.G."/>
            <person name="Kovacs G.M."/>
        </authorList>
    </citation>
    <scope>NUCLEOTIDE SEQUENCE [LARGE SCALE GENOMIC DNA]</scope>
    <source>
        <strain evidence="4 5">DSE2036</strain>
    </source>
</reference>
<feature type="transmembrane region" description="Helical" evidence="2">
    <location>
        <begin position="508"/>
        <end position="527"/>
    </location>
</feature>
<feature type="transmembrane region" description="Helical" evidence="2">
    <location>
        <begin position="397"/>
        <end position="413"/>
    </location>
</feature>
<dbReference type="EMBL" id="KZ805359">
    <property type="protein sequence ID" value="PVI01363.1"/>
    <property type="molecule type" value="Genomic_DNA"/>
</dbReference>
<evidence type="ECO:0000313" key="4">
    <source>
        <dbReference type="EMBL" id="PVI01363.1"/>
    </source>
</evidence>
<feature type="domain" description="LCCL" evidence="3">
    <location>
        <begin position="166"/>
        <end position="279"/>
    </location>
</feature>
<name>A0A2V1DSY0_9PLEO</name>
<feature type="transmembrane region" description="Helical" evidence="2">
    <location>
        <begin position="464"/>
        <end position="488"/>
    </location>
</feature>
<evidence type="ECO:0000256" key="1">
    <source>
        <dbReference type="SAM" id="MobiDB-lite"/>
    </source>
</evidence>
<accession>A0A2V1DSY0</accession>
<evidence type="ECO:0000256" key="2">
    <source>
        <dbReference type="SAM" id="Phobius"/>
    </source>
</evidence>
<proteinExistence type="predicted"/>
<keyword evidence="2" id="KW-0472">Membrane</keyword>
<keyword evidence="2" id="KW-1133">Transmembrane helix</keyword>
<feature type="transmembrane region" description="Helical" evidence="2">
    <location>
        <begin position="356"/>
        <end position="377"/>
    </location>
</feature>
<dbReference type="OrthoDB" id="441660at2759"/>
<keyword evidence="2" id="KW-0812">Transmembrane</keyword>
<feature type="transmembrane region" description="Helical" evidence="2">
    <location>
        <begin position="311"/>
        <end position="344"/>
    </location>
</feature>
<feature type="region of interest" description="Disordered" evidence="1">
    <location>
        <begin position="1"/>
        <end position="52"/>
    </location>
</feature>
<dbReference type="PANTHER" id="PTHR31331">
    <property type="entry name" value="LCCL DOMAIN PROTEIN (AFU_ORTHOLOGUE AFUA_5G08630)"/>
    <property type="match status" value="1"/>
</dbReference>
<dbReference type="InterPro" id="IPR036609">
    <property type="entry name" value="LCCL_sf"/>
</dbReference>
<dbReference type="Gene3D" id="2.170.130.20">
    <property type="entry name" value="LCCL-like domain"/>
    <property type="match status" value="1"/>
</dbReference>
<dbReference type="AlphaFoldDB" id="A0A2V1DSY0"/>
<keyword evidence="5" id="KW-1185">Reference proteome</keyword>
<dbReference type="InterPro" id="IPR004043">
    <property type="entry name" value="LCCL"/>
</dbReference>
<dbReference type="STRING" id="97972.A0A2V1DSY0"/>
<dbReference type="PANTHER" id="PTHR31331:SF1">
    <property type="entry name" value="CYSTEINE RICH SECRETORY PROTEIN LCCL DOMAIN CONTAINING 2"/>
    <property type="match status" value="1"/>
</dbReference>
<evidence type="ECO:0000259" key="3">
    <source>
        <dbReference type="PROSITE" id="PS50820"/>
    </source>
</evidence>
<feature type="transmembrane region" description="Helical" evidence="2">
    <location>
        <begin position="120"/>
        <end position="141"/>
    </location>
</feature>
<dbReference type="Proteomes" id="UP000244855">
    <property type="component" value="Unassembled WGS sequence"/>
</dbReference>
<feature type="compositionally biased region" description="Basic and acidic residues" evidence="1">
    <location>
        <begin position="20"/>
        <end position="35"/>
    </location>
</feature>
<protein>
    <recommendedName>
        <fullName evidence="3">LCCL domain-containing protein</fullName>
    </recommendedName>
</protein>
<dbReference type="Pfam" id="PF03815">
    <property type="entry name" value="LCCL"/>
    <property type="match status" value="1"/>
</dbReference>
<feature type="transmembrane region" description="Helical" evidence="2">
    <location>
        <begin position="433"/>
        <end position="452"/>
    </location>
</feature>